<accession>A0A6C0K3Q0</accession>
<proteinExistence type="predicted"/>
<protein>
    <submittedName>
        <fullName evidence="1">Uncharacterized protein</fullName>
    </submittedName>
</protein>
<dbReference type="EMBL" id="MN740788">
    <property type="protein sequence ID" value="QHU11706.1"/>
    <property type="molecule type" value="Genomic_DNA"/>
</dbReference>
<evidence type="ECO:0000313" key="1">
    <source>
        <dbReference type="EMBL" id="QHU11706.1"/>
    </source>
</evidence>
<sequence>MTTIIICCGVAGTRFEKNFRFSDLQSIYYSSFHEKENNMNLSCAIFQFTPVSDFTLLYEISITTTTSANTSTTPPLLTLYKGEMRKMVEVDIMNCFELQPPVLGMQTFCIREMGVMSNSYLIITNVTGDFVYGLVHIPDKDEGILLSRLLLYNTSTVQKENCGFHPLLL</sequence>
<name>A0A6C0K3Q0_9ZZZZ</name>
<dbReference type="AlphaFoldDB" id="A0A6C0K3Q0"/>
<organism evidence="1">
    <name type="scientific">viral metagenome</name>
    <dbReference type="NCBI Taxonomy" id="1070528"/>
    <lineage>
        <taxon>unclassified sequences</taxon>
        <taxon>metagenomes</taxon>
        <taxon>organismal metagenomes</taxon>
    </lineage>
</organism>
<reference evidence="1" key="1">
    <citation type="journal article" date="2020" name="Nature">
        <title>Giant virus diversity and host interactions through global metagenomics.</title>
        <authorList>
            <person name="Schulz F."/>
            <person name="Roux S."/>
            <person name="Paez-Espino D."/>
            <person name="Jungbluth S."/>
            <person name="Walsh D.A."/>
            <person name="Denef V.J."/>
            <person name="McMahon K.D."/>
            <person name="Konstantinidis K.T."/>
            <person name="Eloe-Fadrosh E.A."/>
            <person name="Kyrpides N.C."/>
            <person name="Woyke T."/>
        </authorList>
    </citation>
    <scope>NUCLEOTIDE SEQUENCE</scope>
    <source>
        <strain evidence="1">GVMAG-S-1101169-75</strain>
    </source>
</reference>